<keyword evidence="8" id="KW-1185">Reference proteome</keyword>
<feature type="domain" description="ATP-dependent RecD2 DNA helicase SH3" evidence="6">
    <location>
        <begin position="592"/>
        <end position="646"/>
    </location>
</feature>
<gene>
    <name evidence="7" type="ORF">OF850_01075</name>
</gene>
<dbReference type="SUPFAM" id="SSF52540">
    <property type="entry name" value="P-loop containing nucleoside triphosphate hydrolases"/>
    <property type="match status" value="2"/>
</dbReference>
<comment type="caution">
    <text evidence="7">The sequence shown here is derived from an EMBL/GenBank/DDBJ whole genome shotgun (WGS) entry which is preliminary data.</text>
</comment>
<reference evidence="7 8" key="1">
    <citation type="submission" date="2022-10" db="EMBL/GenBank/DDBJ databases">
        <title>Roseococcus glaciei nov., sp. nov., isolated from glacier.</title>
        <authorList>
            <person name="Liu Q."/>
            <person name="Xin Y.-H."/>
        </authorList>
    </citation>
    <scope>NUCLEOTIDE SEQUENCE [LARGE SCALE GENOMIC DNA]</scope>
    <source>
        <strain evidence="7 8">MDT2-1-1</strain>
    </source>
</reference>
<dbReference type="CDD" id="cd17933">
    <property type="entry name" value="DEXSc_RecD-like"/>
    <property type="match status" value="1"/>
</dbReference>
<evidence type="ECO:0000259" key="6">
    <source>
        <dbReference type="Pfam" id="PF18335"/>
    </source>
</evidence>
<dbReference type="RefSeq" id="WP_301587813.1">
    <property type="nucleotide sequence ID" value="NZ_JAPFQI010000001.1"/>
</dbReference>
<dbReference type="Pfam" id="PF18335">
    <property type="entry name" value="SH3_13"/>
    <property type="match status" value="1"/>
</dbReference>
<dbReference type="Gene3D" id="1.10.10.2220">
    <property type="match status" value="1"/>
</dbReference>
<evidence type="ECO:0000259" key="5">
    <source>
        <dbReference type="Pfam" id="PF14490"/>
    </source>
</evidence>
<dbReference type="PANTHER" id="PTHR43788:SF6">
    <property type="entry name" value="DNA HELICASE B"/>
    <property type="match status" value="1"/>
</dbReference>
<keyword evidence="1" id="KW-0547">Nucleotide-binding</keyword>
<dbReference type="Pfam" id="PF13538">
    <property type="entry name" value="UvrD_C_2"/>
    <property type="match status" value="1"/>
</dbReference>
<evidence type="ECO:0000256" key="3">
    <source>
        <dbReference type="SAM" id="MobiDB-lite"/>
    </source>
</evidence>
<dbReference type="InterPro" id="IPR029493">
    <property type="entry name" value="RecD2-like_HHH"/>
</dbReference>
<dbReference type="Pfam" id="PF13245">
    <property type="entry name" value="AAA_19"/>
    <property type="match status" value="1"/>
</dbReference>
<organism evidence="7 8">
    <name type="scientific">Sabulicella glaciei</name>
    <dbReference type="NCBI Taxonomy" id="2984948"/>
    <lineage>
        <taxon>Bacteria</taxon>
        <taxon>Pseudomonadati</taxon>
        <taxon>Pseudomonadota</taxon>
        <taxon>Alphaproteobacteria</taxon>
        <taxon>Acetobacterales</taxon>
        <taxon>Acetobacteraceae</taxon>
        <taxon>Sabulicella</taxon>
    </lineage>
</organism>
<dbReference type="Gene3D" id="3.40.50.300">
    <property type="entry name" value="P-loop containing nucleotide triphosphate hydrolases"/>
    <property type="match status" value="2"/>
</dbReference>
<dbReference type="Proteomes" id="UP001526430">
    <property type="component" value="Unassembled WGS sequence"/>
</dbReference>
<proteinExistence type="predicted"/>
<dbReference type="InterPro" id="IPR041451">
    <property type="entry name" value="RecD2_SH13"/>
</dbReference>
<dbReference type="Gene3D" id="2.30.30.940">
    <property type="match status" value="1"/>
</dbReference>
<name>A0ABT3NPW8_9PROT</name>
<evidence type="ECO:0000313" key="8">
    <source>
        <dbReference type="Proteomes" id="UP001526430"/>
    </source>
</evidence>
<sequence>MLHQGDTTGIPCAPRLAGRGFIGRVHVEAVLYAAADERFHLLRVSGEALRALGSGALPLRCRNGSGSGIAPGTALDVEGSFVEGRDRMLLHAEVVRRVPVEEAFGLEAWLRSAGIAGVGRRRAAGIAAALGPEWQEGMRDPRRLSAVKGISRAVAERISTSWQEDLRRNEAQARLLGIGLSPSQARAFAARHGGVDALRMLEEDPWRACRDVAGIGFDTADRVARALGFAADDPRRLQAGCVAAAEAALGASGGTRMGEMDLVGEASRLLAVAPELAAEALQDVLDLPGPPLGVCPETGHIGLRRLEERELQVARHLRRLARGAGLMAREAAEAEIARAETETGIRLDRDAGQFDAAAAALSHGVSVITGGPGTGKTTVLRVIVRAVVNALRLPPDHYGITLAAPTGRAARRLRDVTGRRAATLHQTLRLGMGRGGRVYHADNPLPSDFIIVDETSMLDLEMAERLLRAVASGSTLLLVGDADQLPPVGPGQVLRDVIESGAVPVTRLTRVRRTAEGVEIPLATARIREGLHPVPEGRTLLGVHLIETSDGRVVERVRQLMEGRIATLGLDPATEVQILAARRHGACGVVALNEAVKRILVPDRGGELLVGGTGFAPGDRVMAVRNDPRADVSNGDIGTVETVSEGGVSVLFPGRPDAVGFLREEAECLIHARAATIHKSQGSEFEGVIVVAAEEHGRMLDRNLLYTAVSRARKAVVLVGPRSAVLRAVRTEGSRRNTGLRRLLQLDAREVEQRHRFLLPASPYPSWRRAAQDTPSIPSPDVRLEGH</sequence>
<evidence type="ECO:0000256" key="2">
    <source>
        <dbReference type="ARBA" id="ARBA00022840"/>
    </source>
</evidence>
<dbReference type="PANTHER" id="PTHR43788">
    <property type="entry name" value="DNA2/NAM7 HELICASE FAMILY MEMBER"/>
    <property type="match status" value="1"/>
</dbReference>
<protein>
    <submittedName>
        <fullName evidence="7">ATP-dependent RecD-like DNA helicase</fullName>
    </submittedName>
</protein>
<accession>A0ABT3NPW8</accession>
<dbReference type="CDD" id="cd18809">
    <property type="entry name" value="SF1_C_RecD"/>
    <property type="match status" value="1"/>
</dbReference>
<evidence type="ECO:0000259" key="4">
    <source>
        <dbReference type="Pfam" id="PF13538"/>
    </source>
</evidence>
<keyword evidence="2" id="KW-0067">ATP-binding</keyword>
<dbReference type="InterPro" id="IPR027785">
    <property type="entry name" value="UvrD-like_helicase_C"/>
</dbReference>
<dbReference type="InterPro" id="IPR027417">
    <property type="entry name" value="P-loop_NTPase"/>
</dbReference>
<evidence type="ECO:0000313" key="7">
    <source>
        <dbReference type="EMBL" id="MCW8084206.1"/>
    </source>
</evidence>
<feature type="region of interest" description="Disordered" evidence="3">
    <location>
        <begin position="767"/>
        <end position="787"/>
    </location>
</feature>
<feature type="domain" description="UvrD-like helicase C-terminal" evidence="4">
    <location>
        <begin position="671"/>
        <end position="719"/>
    </location>
</feature>
<feature type="domain" description="ATP-dependent RecD2 DNA helicase-like helix-hairpin-helix" evidence="5">
    <location>
        <begin position="170"/>
        <end position="255"/>
    </location>
</feature>
<evidence type="ECO:0000256" key="1">
    <source>
        <dbReference type="ARBA" id="ARBA00022741"/>
    </source>
</evidence>
<dbReference type="InterPro" id="IPR050534">
    <property type="entry name" value="Coronavir_polyprotein_1ab"/>
</dbReference>
<dbReference type="EMBL" id="JAPFQI010000001">
    <property type="protein sequence ID" value="MCW8084206.1"/>
    <property type="molecule type" value="Genomic_DNA"/>
</dbReference>
<dbReference type="Pfam" id="PF14490">
    <property type="entry name" value="HHH_RecD2"/>
    <property type="match status" value="1"/>
</dbReference>